<protein>
    <submittedName>
        <fullName evidence="2">Uncharacterized protein</fullName>
    </submittedName>
</protein>
<reference evidence="2" key="1">
    <citation type="submission" date="2022-11" db="UniProtKB">
        <authorList>
            <consortium name="WormBaseParasite"/>
        </authorList>
    </citation>
    <scope>IDENTIFICATION</scope>
</reference>
<dbReference type="Proteomes" id="UP000887572">
    <property type="component" value="Unplaced"/>
</dbReference>
<sequence length="123" mass="14537">MLLPVVSNFNCVKNLERLLLLIGAILLLSVSTSHCVQQQQQQHVLHKRQTFHYPEELKEYAQNYHTGTRVIHGTLGRFAPQDWPAWYTRTMMKWNGESRMSPYSPNDVQYRAWRINRILSEQP</sequence>
<name>A0A914H355_GLORO</name>
<organism evidence="1 2">
    <name type="scientific">Globodera rostochiensis</name>
    <name type="common">Golden nematode worm</name>
    <name type="synonym">Heterodera rostochiensis</name>
    <dbReference type="NCBI Taxonomy" id="31243"/>
    <lineage>
        <taxon>Eukaryota</taxon>
        <taxon>Metazoa</taxon>
        <taxon>Ecdysozoa</taxon>
        <taxon>Nematoda</taxon>
        <taxon>Chromadorea</taxon>
        <taxon>Rhabditida</taxon>
        <taxon>Tylenchina</taxon>
        <taxon>Tylenchomorpha</taxon>
        <taxon>Tylenchoidea</taxon>
        <taxon>Heteroderidae</taxon>
        <taxon>Heteroderinae</taxon>
        <taxon>Globodera</taxon>
    </lineage>
</organism>
<evidence type="ECO:0000313" key="1">
    <source>
        <dbReference type="Proteomes" id="UP000887572"/>
    </source>
</evidence>
<keyword evidence="1" id="KW-1185">Reference proteome</keyword>
<proteinExistence type="predicted"/>
<dbReference type="WBParaSite" id="Gr19_v10_g13560.t1">
    <property type="protein sequence ID" value="Gr19_v10_g13560.t1"/>
    <property type="gene ID" value="Gr19_v10_g13560"/>
</dbReference>
<accession>A0A914H355</accession>
<evidence type="ECO:0000313" key="2">
    <source>
        <dbReference type="WBParaSite" id="Gr19_v10_g13560.t1"/>
    </source>
</evidence>
<dbReference type="AlphaFoldDB" id="A0A914H355"/>